<dbReference type="Pfam" id="PF03069">
    <property type="entry name" value="FmdA_AmdA"/>
    <property type="match status" value="2"/>
</dbReference>
<comment type="caution">
    <text evidence="1">The sequence shown here is derived from an EMBL/GenBank/DDBJ whole genome shotgun (WGS) entry which is preliminary data.</text>
</comment>
<reference evidence="1" key="1">
    <citation type="submission" date="2022-05" db="EMBL/GenBank/DDBJ databases">
        <title>Metagenome Sequencing of an Archaeal-Dominated Microbial Community from a Hot Spring at the Los Azufres Geothermal Field, Mexico.</title>
        <authorList>
            <person name="Marin-Paredes R."/>
            <person name="Martinez-Romero E."/>
            <person name="Servin-Garciduenas L.E."/>
        </authorList>
    </citation>
    <scope>NUCLEOTIDE SEQUENCE</scope>
    <source>
        <strain evidence="1">AZ1-454</strain>
    </source>
</reference>
<dbReference type="SUPFAM" id="SSF141130">
    <property type="entry name" value="Acetamidase/Formamidase-like"/>
    <property type="match status" value="1"/>
</dbReference>
<dbReference type="EMBL" id="JZWS02000051">
    <property type="protein sequence ID" value="MCL7344841.1"/>
    <property type="molecule type" value="Genomic_DNA"/>
</dbReference>
<dbReference type="GO" id="GO:0016811">
    <property type="term" value="F:hydrolase activity, acting on carbon-nitrogen (but not peptide) bonds, in linear amides"/>
    <property type="evidence" value="ECO:0007669"/>
    <property type="project" value="InterPro"/>
</dbReference>
<name>A0AAE3K2P9_9CREN</name>
<gene>
    <name evidence="1" type="ORF">TQ35_009755</name>
</gene>
<dbReference type="PANTHER" id="PTHR31891">
    <property type="entry name" value="FORMAMIDASE C869.04-RELATED"/>
    <property type="match status" value="1"/>
</dbReference>
<organism evidence="1">
    <name type="scientific">Candidatus Aramenus sulfurataquae</name>
    <dbReference type="NCBI Taxonomy" id="1326980"/>
    <lineage>
        <taxon>Archaea</taxon>
        <taxon>Thermoproteota</taxon>
        <taxon>Thermoprotei</taxon>
        <taxon>Sulfolobales</taxon>
        <taxon>Sulfolobaceae</taxon>
        <taxon>Candidatus Aramenus</taxon>
    </lineage>
</organism>
<dbReference type="PANTHER" id="PTHR31891:SF1">
    <property type="entry name" value="FORMAMIDASE C869.04-RELATED"/>
    <property type="match status" value="1"/>
</dbReference>
<dbReference type="Gene3D" id="3.10.28.20">
    <property type="entry name" value="Acetamidase/Formamidase-like domains"/>
    <property type="match status" value="1"/>
</dbReference>
<accession>A0AAE3K2P9</accession>
<sequence length="327" mass="35921">MLTIHAVTHNKWDNSLKPIASVKDGDVIEVETKEASDGQITPSSTVEDLRGLNFDLIHPLTGPIEVEGAEPGDAVEVEFLEFKDMGWGWTAVIPGFGFLAQDSYTTPMDLSGPGLKIWKSDGEHSRATFGKIHVKVRNYPFPGVIGTALRSPGRWSTIPPRENGGNMDVKHLTVGSRVILPVFKRGALLSIGDTHLAQGDGEVCGSAIEAPLTVKLRVRLIKDAGISQPIFYFSKVKEMDYDEYLAYPGMSPNLWEASKIAVKGIISILSRYMTPLEAYMLSGATLDLKVSQVVDVPNWIVTAYFPLDVIEEREVREELRALDKVVG</sequence>
<proteinExistence type="predicted"/>
<evidence type="ECO:0000313" key="1">
    <source>
        <dbReference type="EMBL" id="MCL7344841.1"/>
    </source>
</evidence>
<dbReference type="InterPro" id="IPR004304">
    <property type="entry name" value="FmdA_AmdA"/>
</dbReference>
<protein>
    <submittedName>
        <fullName evidence="1">Acetamidase/formamidase family protein</fullName>
    </submittedName>
</protein>
<dbReference type="AlphaFoldDB" id="A0AAE3K2P9"/>
<dbReference type="Gene3D" id="2.60.120.580">
    <property type="entry name" value="Acetamidase/Formamidase-like domains"/>
    <property type="match status" value="2"/>
</dbReference>